<gene>
    <name evidence="3" type="ORF">JOC83_002573</name>
</gene>
<dbReference type="PANTHER" id="PTHR13947:SF37">
    <property type="entry name" value="LD18367P"/>
    <property type="match status" value="1"/>
</dbReference>
<dbReference type="PROSITE" id="PS51186">
    <property type="entry name" value="GNAT"/>
    <property type="match status" value="1"/>
</dbReference>
<dbReference type="EMBL" id="JAFBFC010000004">
    <property type="protein sequence ID" value="MBM7703724.1"/>
    <property type="molecule type" value="Genomic_DNA"/>
</dbReference>
<evidence type="ECO:0000256" key="1">
    <source>
        <dbReference type="ARBA" id="ARBA00022679"/>
    </source>
</evidence>
<dbReference type="CDD" id="cd04301">
    <property type="entry name" value="NAT_SF"/>
    <property type="match status" value="1"/>
</dbReference>
<dbReference type="RefSeq" id="WP_205187676.1">
    <property type="nucleotide sequence ID" value="NZ_JAFBFC010000004.1"/>
</dbReference>
<organism evidence="3 4">
    <name type="scientific">Priestia iocasae</name>
    <dbReference type="NCBI Taxonomy" id="2291674"/>
    <lineage>
        <taxon>Bacteria</taxon>
        <taxon>Bacillati</taxon>
        <taxon>Bacillota</taxon>
        <taxon>Bacilli</taxon>
        <taxon>Bacillales</taxon>
        <taxon>Bacillaceae</taxon>
        <taxon>Priestia</taxon>
    </lineage>
</organism>
<dbReference type="PANTHER" id="PTHR13947">
    <property type="entry name" value="GNAT FAMILY N-ACETYLTRANSFERASE"/>
    <property type="match status" value="1"/>
</dbReference>
<proteinExistence type="predicted"/>
<evidence type="ECO:0000259" key="2">
    <source>
        <dbReference type="PROSITE" id="PS51186"/>
    </source>
</evidence>
<name>A0ABS2QW87_9BACI</name>
<sequence length="152" mass="17944">MHIKIDVMTQLVYDEIAPLLQESMNEGYSLIDRLANEYFSGINRFTNRGEALFGVYDEEERLIALGGINRNPYSKEEKVGRLRQFYVMKSYRRQRIGTELVQTIMDYAQNYYSTIVLSTDSREGDLFYRSLGFERTAYYEKSSHVCYVHKKQ</sequence>
<protein>
    <submittedName>
        <fullName evidence="3">GNAT superfamily N-acetyltransferase</fullName>
    </submittedName>
</protein>
<dbReference type="Pfam" id="PF00583">
    <property type="entry name" value="Acetyltransf_1"/>
    <property type="match status" value="1"/>
</dbReference>
<accession>A0ABS2QW87</accession>
<dbReference type="Proteomes" id="UP000809829">
    <property type="component" value="Unassembled WGS sequence"/>
</dbReference>
<dbReference type="Gene3D" id="3.40.630.30">
    <property type="match status" value="1"/>
</dbReference>
<keyword evidence="1" id="KW-0808">Transferase</keyword>
<dbReference type="SUPFAM" id="SSF55729">
    <property type="entry name" value="Acyl-CoA N-acyltransferases (Nat)"/>
    <property type="match status" value="1"/>
</dbReference>
<dbReference type="InterPro" id="IPR016181">
    <property type="entry name" value="Acyl_CoA_acyltransferase"/>
</dbReference>
<reference evidence="3 4" key="1">
    <citation type="submission" date="2021-01" db="EMBL/GenBank/DDBJ databases">
        <title>Genomic Encyclopedia of Type Strains, Phase IV (KMG-IV): sequencing the most valuable type-strain genomes for metagenomic binning, comparative biology and taxonomic classification.</title>
        <authorList>
            <person name="Goeker M."/>
        </authorList>
    </citation>
    <scope>NUCLEOTIDE SEQUENCE [LARGE SCALE GENOMIC DNA]</scope>
    <source>
        <strain evidence="3 4">DSM 104297</strain>
    </source>
</reference>
<dbReference type="InterPro" id="IPR000182">
    <property type="entry name" value="GNAT_dom"/>
</dbReference>
<evidence type="ECO:0000313" key="3">
    <source>
        <dbReference type="EMBL" id="MBM7703724.1"/>
    </source>
</evidence>
<comment type="caution">
    <text evidence="3">The sequence shown here is derived from an EMBL/GenBank/DDBJ whole genome shotgun (WGS) entry which is preliminary data.</text>
</comment>
<feature type="domain" description="N-acetyltransferase" evidence="2">
    <location>
        <begin position="3"/>
        <end position="152"/>
    </location>
</feature>
<keyword evidence="4" id="KW-1185">Reference proteome</keyword>
<evidence type="ECO:0000313" key="4">
    <source>
        <dbReference type="Proteomes" id="UP000809829"/>
    </source>
</evidence>
<dbReference type="InterPro" id="IPR050769">
    <property type="entry name" value="NAT_camello-type"/>
</dbReference>